<geneLocation type="mitochondrion" evidence="1"/>
<gene>
    <name evidence="1" type="ORF">ABT39_MTgene4997</name>
</gene>
<dbReference type="InterPro" id="IPR043128">
    <property type="entry name" value="Rev_trsase/Diguanyl_cyclase"/>
</dbReference>
<organism evidence="1">
    <name type="scientific">Picea glauca</name>
    <name type="common">White spruce</name>
    <name type="synonym">Pinus glauca</name>
    <dbReference type="NCBI Taxonomy" id="3330"/>
    <lineage>
        <taxon>Eukaryota</taxon>
        <taxon>Viridiplantae</taxon>
        <taxon>Streptophyta</taxon>
        <taxon>Embryophyta</taxon>
        <taxon>Tracheophyta</taxon>
        <taxon>Spermatophyta</taxon>
        <taxon>Pinopsida</taxon>
        <taxon>Pinidae</taxon>
        <taxon>Conifers I</taxon>
        <taxon>Pinales</taxon>
        <taxon>Pinaceae</taxon>
        <taxon>Picea</taxon>
    </lineage>
</organism>
<accession>A0A101LZA0</accession>
<name>A0A101LZA0_PICGL</name>
<proteinExistence type="predicted"/>
<dbReference type="AlphaFoldDB" id="A0A101LZA0"/>
<protein>
    <recommendedName>
        <fullName evidence="2">Reverse transcriptase domain-containing protein</fullName>
    </recommendedName>
</protein>
<comment type="caution">
    <text evidence="1">The sequence shown here is derived from an EMBL/GenBank/DDBJ whole genome shotgun (WGS) entry which is preliminary data.</text>
</comment>
<keyword evidence="1" id="KW-0496">Mitochondrion</keyword>
<sequence>MLGPLFREPWTFADIKYIFIVIYLDNLTVFSKKAADHSGHLRQVFDLKGAGSLAYPSTPRSHFFGMVEGKLLGHIVYS</sequence>
<evidence type="ECO:0008006" key="2">
    <source>
        <dbReference type="Google" id="ProtNLM"/>
    </source>
</evidence>
<dbReference type="EMBL" id="LKAM01000006">
    <property type="protein sequence ID" value="KUM48002.1"/>
    <property type="molecule type" value="Genomic_DNA"/>
</dbReference>
<dbReference type="Gene3D" id="3.30.70.270">
    <property type="match status" value="1"/>
</dbReference>
<evidence type="ECO:0000313" key="1">
    <source>
        <dbReference type="EMBL" id="KUM48002.1"/>
    </source>
</evidence>
<reference evidence="1" key="1">
    <citation type="journal article" date="2015" name="Genome Biol. Evol.">
        <title>Organellar Genomes of White Spruce (Picea glauca): Assembly and Annotation.</title>
        <authorList>
            <person name="Jackman S.D."/>
            <person name="Warren R.L."/>
            <person name="Gibb E.A."/>
            <person name="Vandervalk B.P."/>
            <person name="Mohamadi H."/>
            <person name="Chu J."/>
            <person name="Raymond A."/>
            <person name="Pleasance S."/>
            <person name="Coope R."/>
            <person name="Wildung M.R."/>
            <person name="Ritland C.E."/>
            <person name="Bousquet J."/>
            <person name="Jones S.J."/>
            <person name="Bohlmann J."/>
            <person name="Birol I."/>
        </authorList>
    </citation>
    <scope>NUCLEOTIDE SEQUENCE [LARGE SCALE GENOMIC DNA]</scope>
    <source>
        <tissue evidence="1">Flushing bud</tissue>
    </source>
</reference>